<gene>
    <name evidence="6" type="primary">hipA_1</name>
    <name evidence="7" type="ORF">HT99x_004880</name>
    <name evidence="6" type="ORF">HT99x_02145</name>
</gene>
<dbReference type="NCBIfam" id="TIGR03071">
    <property type="entry name" value="couple_hipA"/>
    <property type="match status" value="1"/>
</dbReference>
<dbReference type="RefSeq" id="WP_075066771.1">
    <property type="nucleotide sequence ID" value="NZ_LKAJ02000001.1"/>
</dbReference>
<dbReference type="Pfam" id="PF07804">
    <property type="entry name" value="HipA_C"/>
    <property type="match status" value="1"/>
</dbReference>
<dbReference type="GO" id="GO:0005829">
    <property type="term" value="C:cytosol"/>
    <property type="evidence" value="ECO:0007669"/>
    <property type="project" value="TreeGrafter"/>
</dbReference>
<evidence type="ECO:0000256" key="2">
    <source>
        <dbReference type="ARBA" id="ARBA00022679"/>
    </source>
</evidence>
<dbReference type="PANTHER" id="PTHR37419">
    <property type="entry name" value="SERINE/THREONINE-PROTEIN KINASE TOXIN HIPA"/>
    <property type="match status" value="1"/>
</dbReference>
<reference evidence="7" key="3">
    <citation type="submission" date="2021-06" db="EMBL/GenBank/DDBJ databases">
        <title>Genomic Description and Analysis of Intracellular Bacteria, Candidatus Berkiella cookevillensis and Candidatus Berkiella aquae.</title>
        <authorList>
            <person name="Kidane D.T."/>
            <person name="Mehari Y.T."/>
            <person name="Rice F.C."/>
            <person name="Arivett B.A."/>
            <person name="Farone A.L."/>
            <person name="Berk S.G."/>
            <person name="Farone M.B."/>
        </authorList>
    </citation>
    <scope>NUCLEOTIDE SEQUENCE</scope>
    <source>
        <strain evidence="7">HT99</strain>
    </source>
</reference>
<proteinExistence type="inferred from homology"/>
<evidence type="ECO:0000313" key="7">
    <source>
        <dbReference type="EMBL" id="MCS5710754.1"/>
    </source>
</evidence>
<dbReference type="STRING" id="295108.HT99x_02145"/>
<dbReference type="EMBL" id="LKAJ02000001">
    <property type="protein sequence ID" value="MCS5710754.1"/>
    <property type="molecule type" value="Genomic_DNA"/>
</dbReference>
<feature type="domain" description="HipA-like C-terminal" evidence="4">
    <location>
        <begin position="152"/>
        <end position="342"/>
    </location>
</feature>
<dbReference type="EMBL" id="LKAJ01000009">
    <property type="protein sequence ID" value="KRG20658.1"/>
    <property type="molecule type" value="Genomic_DNA"/>
</dbReference>
<feature type="domain" description="HipA N-terminal subdomain 1" evidence="5">
    <location>
        <begin position="6"/>
        <end position="100"/>
    </location>
</feature>
<sequence>MLLNKLAVYLYDHLIGYLECDRNNKMTFSYCIDAKFALSLSLPLKDKTFDDKNCRKYFRGILPDNIVALETLCQKMGTHPKDTFGLLKTYGKECIGAISFWGINEKHYELQNRLIHAQIYPGNENIKLQQSHNITLHSESDKKMDVCLIDGKIALIETGHPATHLLKITDSDKIMNQYFCLRLAMTLDIQCVLPKLYPLTKALGLLVERYDRRIIHFNHVQYFHQEDFSQALGYFSSHKYEWDNGPSLKECFVILSKTIVPAIDKLQLVKRVIFNYLLGNTQAHAKNMSLVYYATAKPMLAPLYHVIATTDDTQMMAMKIGNNYTFESINMEDWKIFCREIKFSFCLFKQLFQEIISILLMQAPKLREELYLLKYNVKEIDKIIKSLKHRCERYQ</sequence>
<organism evidence="6">
    <name type="scientific">Candidatus Berkiella aquae</name>
    <dbReference type="NCBI Taxonomy" id="295108"/>
    <lineage>
        <taxon>Bacteria</taxon>
        <taxon>Pseudomonadati</taxon>
        <taxon>Pseudomonadota</taxon>
        <taxon>Gammaproteobacteria</taxon>
        <taxon>Candidatus Berkiellales</taxon>
        <taxon>Candidatus Berkiellaceae</taxon>
        <taxon>Candidatus Berkiella</taxon>
    </lineage>
</organism>
<protein>
    <submittedName>
        <fullName evidence="7">HipA domain-containing protein</fullName>
    </submittedName>
    <submittedName>
        <fullName evidence="6">Serine/threonine-protein kinase HipA</fullName>
        <ecNumber evidence="6">2.7.11.1</ecNumber>
    </submittedName>
</protein>
<dbReference type="PANTHER" id="PTHR37419:SF1">
    <property type="entry name" value="SERINE_THREONINE-PROTEIN KINASE TOXIN HIPA"/>
    <property type="match status" value="1"/>
</dbReference>
<keyword evidence="3 6" id="KW-0418">Kinase</keyword>
<evidence type="ECO:0000259" key="5">
    <source>
        <dbReference type="Pfam" id="PF13657"/>
    </source>
</evidence>
<evidence type="ECO:0000256" key="3">
    <source>
        <dbReference type="ARBA" id="ARBA00022777"/>
    </source>
</evidence>
<evidence type="ECO:0000259" key="4">
    <source>
        <dbReference type="Pfam" id="PF07804"/>
    </source>
</evidence>
<comment type="caution">
    <text evidence="6">The sequence shown here is derived from an EMBL/GenBank/DDBJ whole genome shotgun (WGS) entry which is preliminary data.</text>
</comment>
<dbReference type="Pfam" id="PF13657">
    <property type="entry name" value="Couple_hipA"/>
    <property type="match status" value="1"/>
</dbReference>
<evidence type="ECO:0000313" key="8">
    <source>
        <dbReference type="Proteomes" id="UP000051497"/>
    </source>
</evidence>
<evidence type="ECO:0000313" key="6">
    <source>
        <dbReference type="EMBL" id="KRG20658.1"/>
    </source>
</evidence>
<keyword evidence="2 6" id="KW-0808">Transferase</keyword>
<dbReference type="GO" id="GO:0004674">
    <property type="term" value="F:protein serine/threonine kinase activity"/>
    <property type="evidence" value="ECO:0007669"/>
    <property type="project" value="UniProtKB-EC"/>
</dbReference>
<dbReference type="AlphaFoldDB" id="A0A0Q9YSH2"/>
<comment type="similarity">
    <text evidence="1">Belongs to the HipA Ser/Thr kinase family.</text>
</comment>
<dbReference type="OrthoDB" id="9805913at2"/>
<name>A0A0Q9YSH2_9GAMM</name>
<dbReference type="InterPro" id="IPR052028">
    <property type="entry name" value="HipA_Ser/Thr_kinase"/>
</dbReference>
<keyword evidence="8" id="KW-1185">Reference proteome</keyword>
<evidence type="ECO:0000256" key="1">
    <source>
        <dbReference type="ARBA" id="ARBA00010164"/>
    </source>
</evidence>
<dbReference type="EC" id="2.7.11.1" evidence="6"/>
<reference evidence="7" key="2">
    <citation type="journal article" date="2016" name="Genome Announc.">
        <title>Draft Genome Sequences of Two Novel Amoeba-Resistant Intranuclear Bacteria, 'Candidatus Berkiella cookevillensis' and 'Candidatus Berkiella aquae'.</title>
        <authorList>
            <person name="Mehari Y.T."/>
            <person name="Arivett B.A."/>
            <person name="Farone A.L."/>
            <person name="Gunderson J.H."/>
            <person name="Farone M.B."/>
        </authorList>
    </citation>
    <scope>NUCLEOTIDE SEQUENCE</scope>
    <source>
        <strain evidence="7">HT99</strain>
    </source>
</reference>
<dbReference type="Proteomes" id="UP000051497">
    <property type="component" value="Unassembled WGS sequence"/>
</dbReference>
<accession>A0A0Q9YSH2</accession>
<reference evidence="6" key="1">
    <citation type="submission" date="2015-09" db="EMBL/GenBank/DDBJ databases">
        <title>Draft Genome Sequences of Two Novel Amoeba-resistant Intranuclear Bacteria, Candidatus Berkiella cookevillensis and Candidatus Berkiella aquae.</title>
        <authorList>
            <person name="Mehari Y.T."/>
            <person name="Arivett B.A."/>
            <person name="Farone A.L."/>
            <person name="Gunderson J.H."/>
            <person name="Farone M.B."/>
        </authorList>
    </citation>
    <scope>NUCLEOTIDE SEQUENCE [LARGE SCALE GENOMIC DNA]</scope>
    <source>
        <strain evidence="6">HT99</strain>
    </source>
</reference>
<dbReference type="InterPro" id="IPR017508">
    <property type="entry name" value="HipA_N1"/>
</dbReference>
<dbReference type="InterPro" id="IPR012893">
    <property type="entry name" value="HipA-like_C"/>
</dbReference>